<name>A0A0F9DKW9_9ZZZZ</name>
<accession>A0A0F9DKW9</accession>
<comment type="caution">
    <text evidence="1">The sequence shown here is derived from an EMBL/GenBank/DDBJ whole genome shotgun (WGS) entry which is preliminary data.</text>
</comment>
<protein>
    <submittedName>
        <fullName evidence="1">Uncharacterized protein</fullName>
    </submittedName>
</protein>
<proteinExistence type="predicted"/>
<dbReference type="EMBL" id="LAZR01031171">
    <property type="protein sequence ID" value="KKL54516.1"/>
    <property type="molecule type" value="Genomic_DNA"/>
</dbReference>
<evidence type="ECO:0000313" key="1">
    <source>
        <dbReference type="EMBL" id="KKL54516.1"/>
    </source>
</evidence>
<gene>
    <name evidence="1" type="ORF">LCGC14_2264630</name>
</gene>
<organism evidence="1">
    <name type="scientific">marine sediment metagenome</name>
    <dbReference type="NCBI Taxonomy" id="412755"/>
    <lineage>
        <taxon>unclassified sequences</taxon>
        <taxon>metagenomes</taxon>
        <taxon>ecological metagenomes</taxon>
    </lineage>
</organism>
<sequence length="125" mass="14879">MKRQYISYTGWDRKTTKIPIPKGGYWWNKTWGNGCVVGCKNGIECFYISKKGLASIGYCMAHAELRILKSIISGFKERGTWHIVEKGMLKPHYFYKYETKYMLDHLKDPKKYKKRLQNIRMMIKK</sequence>
<dbReference type="AlphaFoldDB" id="A0A0F9DKW9"/>
<reference evidence="1" key="1">
    <citation type="journal article" date="2015" name="Nature">
        <title>Complex archaea that bridge the gap between prokaryotes and eukaryotes.</title>
        <authorList>
            <person name="Spang A."/>
            <person name="Saw J.H."/>
            <person name="Jorgensen S.L."/>
            <person name="Zaremba-Niedzwiedzka K."/>
            <person name="Martijn J."/>
            <person name="Lind A.E."/>
            <person name="van Eijk R."/>
            <person name="Schleper C."/>
            <person name="Guy L."/>
            <person name="Ettema T.J."/>
        </authorList>
    </citation>
    <scope>NUCLEOTIDE SEQUENCE</scope>
</reference>